<dbReference type="PANTHER" id="PTHR37811">
    <property type="entry name" value="BLL5343 PROTEIN"/>
    <property type="match status" value="1"/>
</dbReference>
<comment type="caution">
    <text evidence="1">The sequence shown here is derived from an EMBL/GenBank/DDBJ whole genome shotgun (WGS) entry which is preliminary data.</text>
</comment>
<keyword evidence="1" id="KW-0560">Oxidoreductase</keyword>
<proteinExistence type="predicted"/>
<dbReference type="InterPro" id="IPR052936">
    <property type="entry name" value="Jasmonate_Hydroxylase-like"/>
</dbReference>
<organism evidence="1 2">
    <name type="scientific">Thalassotalea algicola</name>
    <dbReference type="NCBI Taxonomy" id="2716224"/>
    <lineage>
        <taxon>Bacteria</taxon>
        <taxon>Pseudomonadati</taxon>
        <taxon>Pseudomonadota</taxon>
        <taxon>Gammaproteobacteria</taxon>
        <taxon>Alteromonadales</taxon>
        <taxon>Colwelliaceae</taxon>
        <taxon>Thalassotalea</taxon>
    </lineage>
</organism>
<dbReference type="InterPro" id="IPR011008">
    <property type="entry name" value="Dimeric_a/b-barrel"/>
</dbReference>
<dbReference type="Gene3D" id="3.30.70.100">
    <property type="match status" value="1"/>
</dbReference>
<keyword evidence="2" id="KW-1185">Reference proteome</keyword>
<reference evidence="1 2" key="1">
    <citation type="submission" date="2020-04" db="EMBL/GenBank/DDBJ databases">
        <title>Thalassotalea sp. M1531, isolated from the surface of marine red alga.</title>
        <authorList>
            <person name="Pang L."/>
            <person name="Lu D.-C."/>
        </authorList>
    </citation>
    <scope>NUCLEOTIDE SEQUENCE [LARGE SCALE GENOMIC DNA]</scope>
    <source>
        <strain evidence="1 2">M1531</strain>
    </source>
</reference>
<protein>
    <submittedName>
        <fullName evidence="1">Antibiotic biosynthesis monooxygenase</fullName>
    </submittedName>
</protein>
<sequence length="97" mass="11576">MTYAVIFRATINKLDKDYDDMVQQLRKLAFEQYNCQEFIAYSEGNEEIAVSYWQSLEDIANWKANTSHLYAQKLGGEKWYQAYRVQVTEILRDYQSK</sequence>
<dbReference type="RefSeq" id="WP_169074403.1">
    <property type="nucleotide sequence ID" value="NZ_JABBXH010000002.1"/>
</dbReference>
<dbReference type="EMBL" id="JABBXH010000002">
    <property type="protein sequence ID" value="NMP31060.1"/>
    <property type="molecule type" value="Genomic_DNA"/>
</dbReference>
<gene>
    <name evidence="1" type="ORF">HII17_05730</name>
</gene>
<evidence type="ECO:0000313" key="1">
    <source>
        <dbReference type="EMBL" id="NMP31060.1"/>
    </source>
</evidence>
<dbReference type="SUPFAM" id="SSF54909">
    <property type="entry name" value="Dimeric alpha+beta barrel"/>
    <property type="match status" value="1"/>
</dbReference>
<evidence type="ECO:0000313" key="2">
    <source>
        <dbReference type="Proteomes" id="UP000568664"/>
    </source>
</evidence>
<keyword evidence="1" id="KW-0503">Monooxygenase</keyword>
<accession>A0A7Y0LDA7</accession>
<dbReference type="Proteomes" id="UP000568664">
    <property type="component" value="Unassembled WGS sequence"/>
</dbReference>
<name>A0A7Y0LDA7_9GAMM</name>
<dbReference type="GO" id="GO:0004497">
    <property type="term" value="F:monooxygenase activity"/>
    <property type="evidence" value="ECO:0007669"/>
    <property type="project" value="UniProtKB-KW"/>
</dbReference>
<dbReference type="PANTHER" id="PTHR37811:SF2">
    <property type="entry name" value="ABM DOMAIN-CONTAINING PROTEIN"/>
    <property type="match status" value="1"/>
</dbReference>
<dbReference type="AlphaFoldDB" id="A0A7Y0LDA7"/>